<proteinExistence type="predicted"/>
<evidence type="ECO:0008006" key="4">
    <source>
        <dbReference type="Google" id="ProtNLM"/>
    </source>
</evidence>
<accession>A0ABP3TYP9</accession>
<evidence type="ECO:0000256" key="1">
    <source>
        <dbReference type="SAM" id="Phobius"/>
    </source>
</evidence>
<keyword evidence="1" id="KW-1133">Transmembrane helix</keyword>
<comment type="caution">
    <text evidence="2">The sequence shown here is derived from an EMBL/GenBank/DDBJ whole genome shotgun (WGS) entry which is preliminary data.</text>
</comment>
<keyword evidence="1" id="KW-0472">Membrane</keyword>
<evidence type="ECO:0000313" key="3">
    <source>
        <dbReference type="Proteomes" id="UP001500339"/>
    </source>
</evidence>
<keyword evidence="1" id="KW-0812">Transmembrane</keyword>
<name>A0ABP3TYP9_9CLOT</name>
<dbReference type="RefSeq" id="WP_343766359.1">
    <property type="nucleotide sequence ID" value="NZ_BAAACF010000001.1"/>
</dbReference>
<dbReference type="InterPro" id="IPR036680">
    <property type="entry name" value="SPOR-like_sf"/>
</dbReference>
<organism evidence="2 3">
    <name type="scientific">Clostridium malenominatum</name>
    <dbReference type="NCBI Taxonomy" id="1539"/>
    <lineage>
        <taxon>Bacteria</taxon>
        <taxon>Bacillati</taxon>
        <taxon>Bacillota</taxon>
        <taxon>Clostridia</taxon>
        <taxon>Eubacteriales</taxon>
        <taxon>Clostridiaceae</taxon>
        <taxon>Clostridium</taxon>
    </lineage>
</organism>
<dbReference type="EMBL" id="BAAACF010000001">
    <property type="protein sequence ID" value="GAA0718578.1"/>
    <property type="molecule type" value="Genomic_DNA"/>
</dbReference>
<gene>
    <name evidence="2" type="ORF">GCM10008905_05580</name>
</gene>
<dbReference type="Proteomes" id="UP001500339">
    <property type="component" value="Unassembled WGS sequence"/>
</dbReference>
<sequence length="236" mass="27228">MKIRYTRYDIKRKKKNKAISFIITFIFMISLVFAGGVILKNIKDKTSTTEKENKIGINDDKKDKEVVFTKGEIVKYAAVQGGMFKNEEYAKENKNKLVPFGSPFVVTEGEFKRVILGVYGEEESKKIIEELAKEKIESSRLILQITYNEASDFQRAQIVNAYLQILSKLGEKNVKSIQTKELKAWVASLNGIDKSGKNIEKLNEIKNKVQSLPEQIYKENLEENYIFLYNYLNKVD</sequence>
<dbReference type="SUPFAM" id="SSF110997">
    <property type="entry name" value="Sporulation related repeat"/>
    <property type="match status" value="1"/>
</dbReference>
<reference evidence="3" key="1">
    <citation type="journal article" date="2019" name="Int. J. Syst. Evol. Microbiol.">
        <title>The Global Catalogue of Microorganisms (GCM) 10K type strain sequencing project: providing services to taxonomists for standard genome sequencing and annotation.</title>
        <authorList>
            <consortium name="The Broad Institute Genomics Platform"/>
            <consortium name="The Broad Institute Genome Sequencing Center for Infectious Disease"/>
            <person name="Wu L."/>
            <person name="Ma J."/>
        </authorList>
    </citation>
    <scope>NUCLEOTIDE SEQUENCE [LARGE SCALE GENOMIC DNA]</scope>
    <source>
        <strain evidence="3">JCM 1405</strain>
    </source>
</reference>
<feature type="transmembrane region" description="Helical" evidence="1">
    <location>
        <begin position="21"/>
        <end position="39"/>
    </location>
</feature>
<evidence type="ECO:0000313" key="2">
    <source>
        <dbReference type="EMBL" id="GAA0718578.1"/>
    </source>
</evidence>
<keyword evidence="3" id="KW-1185">Reference proteome</keyword>
<protein>
    <recommendedName>
        <fullName evidence="4">SPOR domain-containing protein</fullName>
    </recommendedName>
</protein>